<proteinExistence type="inferred from homology"/>
<keyword evidence="11" id="KW-0472">Membrane</keyword>
<sequence>PSPTPTRSAPTAAPAAPRSAASSLRRPSPRPASSSASPGSSPRRSPSPGRPPRPRGAAARTPRTRSPSPSPGTGAPGMPRAAPPTSRRASPPDRAAGTRSWPSSGSSPGLALSTAAARSGGRGSPPIGRCRLEEATGLAFRFVIGKSNDKSKMAALEREVEEYDDFVLLDLEEEYSRLPYKTLAFFKAAYALFDSDFYVKADDDIYLRPDTQILFL</sequence>
<keyword evidence="8" id="KW-0735">Signal-anchor</keyword>
<evidence type="ECO:0000256" key="9">
    <source>
        <dbReference type="ARBA" id="ARBA00022989"/>
    </source>
</evidence>
<keyword evidence="5 13" id="KW-0328">Glycosyltransferase</keyword>
<evidence type="ECO:0000256" key="11">
    <source>
        <dbReference type="ARBA" id="ARBA00023136"/>
    </source>
</evidence>
<feature type="compositionally biased region" description="Low complexity" evidence="14">
    <location>
        <begin position="55"/>
        <end position="129"/>
    </location>
</feature>
<accession>A0A453PY12</accession>
<dbReference type="AlphaFoldDB" id="A0A453PY12"/>
<dbReference type="PANTHER" id="PTHR11214:SF290">
    <property type="entry name" value="BETA-1,3-GALACTOSYLTRANSFERASE 13-RELATED"/>
    <property type="match status" value="1"/>
</dbReference>
<dbReference type="Proteomes" id="UP000015105">
    <property type="component" value="Chromosome 6D"/>
</dbReference>
<dbReference type="PANTHER" id="PTHR11214">
    <property type="entry name" value="BETA-1,3-N-ACETYLGLUCOSAMINYLTRANSFERASE"/>
    <property type="match status" value="1"/>
</dbReference>
<evidence type="ECO:0000256" key="14">
    <source>
        <dbReference type="SAM" id="MobiDB-lite"/>
    </source>
</evidence>
<evidence type="ECO:0000256" key="2">
    <source>
        <dbReference type="ARBA" id="ARBA00004323"/>
    </source>
</evidence>
<evidence type="ECO:0000313" key="16">
    <source>
        <dbReference type="Proteomes" id="UP000015105"/>
    </source>
</evidence>
<feature type="compositionally biased region" description="Low complexity" evidence="14">
    <location>
        <begin position="1"/>
        <end position="47"/>
    </location>
</feature>
<dbReference type="EnsemblPlants" id="AET6Gv20902900.1">
    <property type="protein sequence ID" value="AET6Gv20902900.1"/>
    <property type="gene ID" value="AET6Gv20902900"/>
</dbReference>
<evidence type="ECO:0000256" key="1">
    <source>
        <dbReference type="ARBA" id="ARBA00001936"/>
    </source>
</evidence>
<keyword evidence="12 13" id="KW-0464">Manganese</keyword>
<evidence type="ECO:0000256" key="7">
    <source>
        <dbReference type="ARBA" id="ARBA00022692"/>
    </source>
</evidence>
<comment type="subcellular location">
    <subcellularLocation>
        <location evidence="2 13">Golgi apparatus membrane</location>
        <topology evidence="2 13">Single-pass type II membrane protein</topology>
    </subcellularLocation>
</comment>
<reference evidence="16" key="2">
    <citation type="journal article" date="2017" name="Nat. Plants">
        <title>The Aegilops tauschii genome reveals multiple impacts of transposons.</title>
        <authorList>
            <person name="Zhao G."/>
            <person name="Zou C."/>
            <person name="Li K."/>
            <person name="Wang K."/>
            <person name="Li T."/>
            <person name="Gao L."/>
            <person name="Zhang X."/>
            <person name="Wang H."/>
            <person name="Yang Z."/>
            <person name="Liu X."/>
            <person name="Jiang W."/>
            <person name="Mao L."/>
            <person name="Kong X."/>
            <person name="Jiao Y."/>
            <person name="Jia J."/>
        </authorList>
    </citation>
    <scope>NUCLEOTIDE SEQUENCE [LARGE SCALE GENOMIC DNA]</scope>
    <source>
        <strain evidence="16">cv. AL8/78</strain>
    </source>
</reference>
<evidence type="ECO:0000256" key="13">
    <source>
        <dbReference type="RuleBase" id="RU363063"/>
    </source>
</evidence>
<dbReference type="Gramene" id="AET6Gv20902900.1">
    <property type="protein sequence ID" value="AET6Gv20902900.1"/>
    <property type="gene ID" value="AET6Gv20902900"/>
</dbReference>
<keyword evidence="16" id="KW-1185">Reference proteome</keyword>
<reference evidence="16" key="1">
    <citation type="journal article" date="2014" name="Science">
        <title>Ancient hybridizations among the ancestral genomes of bread wheat.</title>
        <authorList>
            <consortium name="International Wheat Genome Sequencing Consortium,"/>
            <person name="Marcussen T."/>
            <person name="Sandve S.R."/>
            <person name="Heier L."/>
            <person name="Spannagl M."/>
            <person name="Pfeifer M."/>
            <person name="Jakobsen K.S."/>
            <person name="Wulff B.B."/>
            <person name="Steuernagel B."/>
            <person name="Mayer K.F."/>
            <person name="Olsen O.A."/>
        </authorList>
    </citation>
    <scope>NUCLEOTIDE SEQUENCE [LARGE SCALE GENOMIC DNA]</scope>
    <source>
        <strain evidence="16">cv. AL8/78</strain>
    </source>
</reference>
<keyword evidence="9" id="KW-1133">Transmembrane helix</keyword>
<reference evidence="15" key="4">
    <citation type="submission" date="2019-03" db="UniProtKB">
        <authorList>
            <consortium name="EnsemblPlants"/>
        </authorList>
    </citation>
    <scope>IDENTIFICATION</scope>
</reference>
<evidence type="ECO:0000313" key="15">
    <source>
        <dbReference type="EnsemblPlants" id="AET6Gv20902900.1"/>
    </source>
</evidence>
<keyword evidence="10 13" id="KW-0333">Golgi apparatus</keyword>
<keyword evidence="7" id="KW-0812">Transmembrane</keyword>
<evidence type="ECO:0000256" key="10">
    <source>
        <dbReference type="ARBA" id="ARBA00023034"/>
    </source>
</evidence>
<reference evidence="15" key="5">
    <citation type="journal article" date="2021" name="G3 (Bethesda)">
        <title>Aegilops tauschii genome assembly Aet v5.0 features greater sequence contiguity and improved annotation.</title>
        <authorList>
            <person name="Wang L."/>
            <person name="Zhu T."/>
            <person name="Rodriguez J.C."/>
            <person name="Deal K.R."/>
            <person name="Dubcovsky J."/>
            <person name="McGuire P.E."/>
            <person name="Lux T."/>
            <person name="Spannagl M."/>
            <person name="Mayer K.F.X."/>
            <person name="Baldrich P."/>
            <person name="Meyers B.C."/>
            <person name="Huo N."/>
            <person name="Gu Y.Q."/>
            <person name="Zhou H."/>
            <person name="Devos K.M."/>
            <person name="Bennetzen J.L."/>
            <person name="Unver T."/>
            <person name="Budak H."/>
            <person name="Gulick P.J."/>
            <person name="Galiba G."/>
            <person name="Kalapos B."/>
            <person name="Nelson D.R."/>
            <person name="Li P."/>
            <person name="You F.M."/>
            <person name="Luo M.C."/>
            <person name="Dvorak J."/>
        </authorList>
    </citation>
    <scope>NUCLEOTIDE SEQUENCE [LARGE SCALE GENOMIC DNA]</scope>
    <source>
        <strain evidence="15">cv. AL8/78</strain>
    </source>
</reference>
<dbReference type="EC" id="2.4.1.-" evidence="13"/>
<evidence type="ECO:0000256" key="4">
    <source>
        <dbReference type="ARBA" id="ARBA00008661"/>
    </source>
</evidence>
<dbReference type="STRING" id="200361.A0A453PY12"/>
<feature type="region of interest" description="Disordered" evidence="14">
    <location>
        <begin position="1"/>
        <end position="129"/>
    </location>
</feature>
<name>A0A453PY12_AEGTS</name>
<evidence type="ECO:0000256" key="12">
    <source>
        <dbReference type="ARBA" id="ARBA00023211"/>
    </source>
</evidence>
<comment type="similarity">
    <text evidence="4 13">Belongs to the glycosyltransferase 31 family.</text>
</comment>
<comment type="pathway">
    <text evidence="3">Protein modification; protein glycosylation.</text>
</comment>
<protein>
    <recommendedName>
        <fullName evidence="13">Hexosyltransferase</fullName>
        <ecNumber evidence="13">2.4.1.-</ecNumber>
    </recommendedName>
</protein>
<evidence type="ECO:0000256" key="8">
    <source>
        <dbReference type="ARBA" id="ARBA00022968"/>
    </source>
</evidence>
<dbReference type="Pfam" id="PF01762">
    <property type="entry name" value="Galactosyl_T"/>
    <property type="match status" value="1"/>
</dbReference>
<dbReference type="GO" id="GO:0000139">
    <property type="term" value="C:Golgi membrane"/>
    <property type="evidence" value="ECO:0007669"/>
    <property type="project" value="UniProtKB-SubCell"/>
</dbReference>
<evidence type="ECO:0000256" key="3">
    <source>
        <dbReference type="ARBA" id="ARBA00004922"/>
    </source>
</evidence>
<dbReference type="UniPathway" id="UPA00378"/>
<evidence type="ECO:0000256" key="6">
    <source>
        <dbReference type="ARBA" id="ARBA00022679"/>
    </source>
</evidence>
<keyword evidence="6" id="KW-0808">Transferase</keyword>
<comment type="cofactor">
    <cofactor evidence="1 13">
        <name>Mn(2+)</name>
        <dbReference type="ChEBI" id="CHEBI:29035"/>
    </cofactor>
</comment>
<dbReference type="InterPro" id="IPR002659">
    <property type="entry name" value="Glyco_trans_31"/>
</dbReference>
<evidence type="ECO:0000256" key="5">
    <source>
        <dbReference type="ARBA" id="ARBA00022676"/>
    </source>
</evidence>
<dbReference type="GO" id="GO:0008378">
    <property type="term" value="F:galactosyltransferase activity"/>
    <property type="evidence" value="ECO:0007669"/>
    <property type="project" value="TreeGrafter"/>
</dbReference>
<reference evidence="15" key="3">
    <citation type="journal article" date="2017" name="Nature">
        <title>Genome sequence of the progenitor of the wheat D genome Aegilops tauschii.</title>
        <authorList>
            <person name="Luo M.C."/>
            <person name="Gu Y.Q."/>
            <person name="Puiu D."/>
            <person name="Wang H."/>
            <person name="Twardziok S.O."/>
            <person name="Deal K.R."/>
            <person name="Huo N."/>
            <person name="Zhu T."/>
            <person name="Wang L."/>
            <person name="Wang Y."/>
            <person name="McGuire P.E."/>
            <person name="Liu S."/>
            <person name="Long H."/>
            <person name="Ramasamy R.K."/>
            <person name="Rodriguez J.C."/>
            <person name="Van S.L."/>
            <person name="Yuan L."/>
            <person name="Wang Z."/>
            <person name="Xia Z."/>
            <person name="Xiao L."/>
            <person name="Anderson O.D."/>
            <person name="Ouyang S."/>
            <person name="Liang Y."/>
            <person name="Zimin A.V."/>
            <person name="Pertea G."/>
            <person name="Qi P."/>
            <person name="Bennetzen J.L."/>
            <person name="Dai X."/>
            <person name="Dawson M.W."/>
            <person name="Muller H.G."/>
            <person name="Kugler K."/>
            <person name="Rivarola-Duarte L."/>
            <person name="Spannagl M."/>
            <person name="Mayer K.F.X."/>
            <person name="Lu F.H."/>
            <person name="Bevan M.W."/>
            <person name="Leroy P."/>
            <person name="Li P."/>
            <person name="You F.M."/>
            <person name="Sun Q."/>
            <person name="Liu Z."/>
            <person name="Lyons E."/>
            <person name="Wicker T."/>
            <person name="Salzberg S.L."/>
            <person name="Devos K.M."/>
            <person name="Dvorak J."/>
        </authorList>
    </citation>
    <scope>NUCLEOTIDE SEQUENCE [LARGE SCALE GENOMIC DNA]</scope>
    <source>
        <strain evidence="15">cv. AL8/78</strain>
    </source>
</reference>
<organism evidence="15 16">
    <name type="scientific">Aegilops tauschii subsp. strangulata</name>
    <name type="common">Goatgrass</name>
    <dbReference type="NCBI Taxonomy" id="200361"/>
    <lineage>
        <taxon>Eukaryota</taxon>
        <taxon>Viridiplantae</taxon>
        <taxon>Streptophyta</taxon>
        <taxon>Embryophyta</taxon>
        <taxon>Tracheophyta</taxon>
        <taxon>Spermatophyta</taxon>
        <taxon>Magnoliopsida</taxon>
        <taxon>Liliopsida</taxon>
        <taxon>Poales</taxon>
        <taxon>Poaceae</taxon>
        <taxon>BOP clade</taxon>
        <taxon>Pooideae</taxon>
        <taxon>Triticodae</taxon>
        <taxon>Triticeae</taxon>
        <taxon>Triticinae</taxon>
        <taxon>Aegilops</taxon>
    </lineage>
</organism>